<dbReference type="InterPro" id="IPR001497">
    <property type="entry name" value="MethylDNA_cys_MeTrfase_AS"/>
</dbReference>
<name>A0A5N1GQ54_9LACT</name>
<dbReference type="GO" id="GO:0006281">
    <property type="term" value="P:DNA repair"/>
    <property type="evidence" value="ECO:0007669"/>
    <property type="project" value="UniProtKB-KW"/>
</dbReference>
<keyword evidence="8" id="KW-0378">Hydrolase</keyword>
<evidence type="ECO:0000256" key="10">
    <source>
        <dbReference type="ARBA" id="ARBA00049348"/>
    </source>
</evidence>
<evidence type="ECO:0000313" key="12">
    <source>
        <dbReference type="EMBL" id="KAA9302181.1"/>
    </source>
</evidence>
<dbReference type="PANTHER" id="PTHR10815">
    <property type="entry name" value="METHYLATED-DNA--PROTEIN-CYSTEINE METHYLTRANSFERASE"/>
    <property type="match status" value="1"/>
</dbReference>
<keyword evidence="6" id="KW-0479">Metal-binding</keyword>
<gene>
    <name evidence="12" type="ORF">F6I03_02920</name>
</gene>
<evidence type="ECO:0000256" key="9">
    <source>
        <dbReference type="ARBA" id="ARBA00023204"/>
    </source>
</evidence>
<proteinExistence type="inferred from homology"/>
<evidence type="ECO:0000256" key="3">
    <source>
        <dbReference type="ARBA" id="ARBA00011918"/>
    </source>
</evidence>
<organism evidence="12 13">
    <name type="scientific">Aerococcus sanguinicola</name>
    <dbReference type="NCBI Taxonomy" id="119206"/>
    <lineage>
        <taxon>Bacteria</taxon>
        <taxon>Bacillati</taxon>
        <taxon>Bacillota</taxon>
        <taxon>Bacilli</taxon>
        <taxon>Lactobacillales</taxon>
        <taxon>Aerococcaceae</taxon>
        <taxon>Aerococcus</taxon>
    </lineage>
</organism>
<dbReference type="Pfam" id="PF02870">
    <property type="entry name" value="Methyltransf_1N"/>
    <property type="match status" value="1"/>
</dbReference>
<dbReference type="SMART" id="SM00910">
    <property type="entry name" value="HIRAN"/>
    <property type="match status" value="1"/>
</dbReference>
<evidence type="ECO:0000256" key="7">
    <source>
        <dbReference type="ARBA" id="ARBA00022763"/>
    </source>
</evidence>
<dbReference type="EMBL" id="VYWO01000001">
    <property type="protein sequence ID" value="KAA9302181.1"/>
    <property type="molecule type" value="Genomic_DNA"/>
</dbReference>
<dbReference type="InterPro" id="IPR036631">
    <property type="entry name" value="MGMT_N_sf"/>
</dbReference>
<dbReference type="EC" id="2.1.1.63" evidence="3"/>
<dbReference type="SUPFAM" id="SSF53155">
    <property type="entry name" value="Methylated DNA-protein cysteine methyltransferase domain"/>
    <property type="match status" value="1"/>
</dbReference>
<dbReference type="PROSITE" id="PS00374">
    <property type="entry name" value="MGMT"/>
    <property type="match status" value="1"/>
</dbReference>
<dbReference type="CDD" id="cd06445">
    <property type="entry name" value="ATase"/>
    <property type="match status" value="1"/>
</dbReference>
<keyword evidence="9" id="KW-0234">DNA repair</keyword>
<dbReference type="AlphaFoldDB" id="A0A5N1GQ54"/>
<dbReference type="NCBIfam" id="TIGR00589">
    <property type="entry name" value="ogt"/>
    <property type="match status" value="1"/>
</dbReference>
<dbReference type="Gene3D" id="3.30.70.2330">
    <property type="match status" value="1"/>
</dbReference>
<protein>
    <recommendedName>
        <fullName evidence="3">methylated-DNA--[protein]-cysteine S-methyltransferase</fullName>
        <ecNumber evidence="3">2.1.1.63</ecNumber>
    </recommendedName>
</protein>
<evidence type="ECO:0000256" key="4">
    <source>
        <dbReference type="ARBA" id="ARBA00022603"/>
    </source>
</evidence>
<evidence type="ECO:0000313" key="13">
    <source>
        <dbReference type="Proteomes" id="UP000327148"/>
    </source>
</evidence>
<dbReference type="RefSeq" id="WP_070430309.1">
    <property type="nucleotide sequence ID" value="NZ_VYWO01000001.1"/>
</dbReference>
<dbReference type="OrthoDB" id="9802228at2"/>
<dbReference type="InterPro" id="IPR036388">
    <property type="entry name" value="WH-like_DNA-bd_sf"/>
</dbReference>
<evidence type="ECO:0000256" key="8">
    <source>
        <dbReference type="ARBA" id="ARBA00022801"/>
    </source>
</evidence>
<comment type="caution">
    <text evidence="12">The sequence shown here is derived from an EMBL/GenBank/DDBJ whole genome shotgun (WGS) entry which is preliminary data.</text>
</comment>
<dbReference type="GO" id="GO:0003676">
    <property type="term" value="F:nucleic acid binding"/>
    <property type="evidence" value="ECO:0007669"/>
    <property type="project" value="InterPro"/>
</dbReference>
<accession>A0A5N1GQ54</accession>
<dbReference type="Gene3D" id="1.10.10.10">
    <property type="entry name" value="Winged helix-like DNA-binding domain superfamily/Winged helix DNA-binding domain"/>
    <property type="match status" value="1"/>
</dbReference>
<dbReference type="GO" id="GO:0008270">
    <property type="term" value="F:zinc ion binding"/>
    <property type="evidence" value="ECO:0007669"/>
    <property type="project" value="InterPro"/>
</dbReference>
<sequence>MHKAYYASDLGPILLDYEKDTLYGLSFVDQLDDSSRPAQACPELAGLCQALGAYFIGQPERVPQLNLCAQGSPFQERVWQLLREIPYGQVTTYGDLARTYEARYQTSMSAQAIGGAVGRNPIALLIPCHRVLSSRGQLTGYAYGVPRKQALLEAEGLTFDERGRMLDFPTKKLNIKGVEVMAKKDKYLAHYERSRQLASFRVKGFRYYDGLDVIQDLDVGASVDLLAEPDNPYDGDAVQVAFKGNKLGYLPADDNHLLSQLLYFGHGNILEARILSVDLDKNSEPLVTVQVRIKDKR</sequence>
<evidence type="ECO:0000256" key="5">
    <source>
        <dbReference type="ARBA" id="ARBA00022679"/>
    </source>
</evidence>
<dbReference type="GO" id="GO:0003908">
    <property type="term" value="F:methylated-DNA-[protein]-cysteine S-methyltransferase activity"/>
    <property type="evidence" value="ECO:0007669"/>
    <property type="project" value="UniProtKB-EC"/>
</dbReference>
<comment type="catalytic activity">
    <reaction evidence="1">
        <text>a 4-O-methyl-thymidine in DNA + L-cysteinyl-[protein] = a thymidine in DNA + S-methyl-L-cysteinyl-[protein]</text>
        <dbReference type="Rhea" id="RHEA:53428"/>
        <dbReference type="Rhea" id="RHEA-COMP:10131"/>
        <dbReference type="Rhea" id="RHEA-COMP:10132"/>
        <dbReference type="Rhea" id="RHEA-COMP:13555"/>
        <dbReference type="Rhea" id="RHEA-COMP:13556"/>
        <dbReference type="ChEBI" id="CHEBI:29950"/>
        <dbReference type="ChEBI" id="CHEBI:82612"/>
        <dbReference type="ChEBI" id="CHEBI:137386"/>
        <dbReference type="ChEBI" id="CHEBI:137387"/>
        <dbReference type="EC" id="2.1.1.63"/>
    </reaction>
</comment>
<evidence type="ECO:0000259" key="11">
    <source>
        <dbReference type="SMART" id="SM00910"/>
    </source>
</evidence>
<dbReference type="GO" id="GO:0032259">
    <property type="term" value="P:methylation"/>
    <property type="evidence" value="ECO:0007669"/>
    <property type="project" value="UniProtKB-KW"/>
</dbReference>
<dbReference type="InterPro" id="IPR036217">
    <property type="entry name" value="MethylDNA_cys_MeTrfase_DNAb"/>
</dbReference>
<dbReference type="InterPro" id="IPR014048">
    <property type="entry name" value="MethylDNA_cys_MeTrfase_DNA-bd"/>
</dbReference>
<keyword evidence="7" id="KW-0227">DNA damage</keyword>
<dbReference type="GO" id="GO:0016818">
    <property type="term" value="F:hydrolase activity, acting on acid anhydrides, in phosphorus-containing anhydrides"/>
    <property type="evidence" value="ECO:0007669"/>
    <property type="project" value="InterPro"/>
</dbReference>
<dbReference type="Proteomes" id="UP000327148">
    <property type="component" value="Unassembled WGS sequence"/>
</dbReference>
<keyword evidence="4 12" id="KW-0489">Methyltransferase</keyword>
<feature type="domain" description="HIRAN" evidence="11">
    <location>
        <begin position="195"/>
        <end position="295"/>
    </location>
</feature>
<evidence type="ECO:0000256" key="2">
    <source>
        <dbReference type="ARBA" id="ARBA00008711"/>
    </source>
</evidence>
<evidence type="ECO:0000256" key="6">
    <source>
        <dbReference type="ARBA" id="ARBA00022723"/>
    </source>
</evidence>
<comment type="catalytic activity">
    <reaction evidence="10">
        <text>a 6-O-methyl-2'-deoxyguanosine in DNA + L-cysteinyl-[protein] = S-methyl-L-cysteinyl-[protein] + a 2'-deoxyguanosine in DNA</text>
        <dbReference type="Rhea" id="RHEA:24000"/>
        <dbReference type="Rhea" id="RHEA-COMP:10131"/>
        <dbReference type="Rhea" id="RHEA-COMP:10132"/>
        <dbReference type="Rhea" id="RHEA-COMP:11367"/>
        <dbReference type="Rhea" id="RHEA-COMP:11368"/>
        <dbReference type="ChEBI" id="CHEBI:29950"/>
        <dbReference type="ChEBI" id="CHEBI:82612"/>
        <dbReference type="ChEBI" id="CHEBI:85445"/>
        <dbReference type="ChEBI" id="CHEBI:85448"/>
        <dbReference type="EC" id="2.1.1.63"/>
    </reaction>
</comment>
<dbReference type="InterPro" id="IPR014905">
    <property type="entry name" value="HIRAN"/>
</dbReference>
<evidence type="ECO:0000256" key="1">
    <source>
        <dbReference type="ARBA" id="ARBA00001286"/>
    </source>
</evidence>
<comment type="similarity">
    <text evidence="2">Belongs to the MGMT family.</text>
</comment>
<dbReference type="PANTHER" id="PTHR10815:SF5">
    <property type="entry name" value="METHYLATED-DNA--PROTEIN-CYSTEINE METHYLTRANSFERASE"/>
    <property type="match status" value="1"/>
</dbReference>
<dbReference type="InterPro" id="IPR008332">
    <property type="entry name" value="MethylG_MeTrfase_N"/>
</dbReference>
<dbReference type="Pfam" id="PF01035">
    <property type="entry name" value="DNA_binding_1"/>
    <property type="match status" value="1"/>
</dbReference>
<dbReference type="Pfam" id="PF08797">
    <property type="entry name" value="HIRAN"/>
    <property type="match status" value="1"/>
</dbReference>
<keyword evidence="5 12" id="KW-0808">Transferase</keyword>
<reference evidence="12 13" key="1">
    <citation type="submission" date="2019-09" db="EMBL/GenBank/DDBJ databases">
        <title>Draft genome sequence assemblies of isolates from the urinary tract.</title>
        <authorList>
            <person name="Mores C.R."/>
            <person name="Putonti C."/>
            <person name="Wolfe A.J."/>
        </authorList>
    </citation>
    <scope>NUCLEOTIDE SEQUENCE [LARGE SCALE GENOMIC DNA]</scope>
    <source>
        <strain evidence="12 13">UMB623</strain>
    </source>
</reference>
<dbReference type="SUPFAM" id="SSF46767">
    <property type="entry name" value="Methylated DNA-protein cysteine methyltransferase, C-terminal domain"/>
    <property type="match status" value="1"/>
</dbReference>
<dbReference type="FunFam" id="1.10.10.10:FF:000214">
    <property type="entry name" value="Methylated-DNA--protein-cysteine methyltransferase"/>
    <property type="match status" value="1"/>
</dbReference>